<dbReference type="STRING" id="1294273.roselon_00597"/>
<evidence type="ECO:0000313" key="3">
    <source>
        <dbReference type="Proteomes" id="UP000019593"/>
    </source>
</evidence>
<name>W8RYV5_9RHOB</name>
<reference evidence="2 3" key="1">
    <citation type="submission" date="2013-03" db="EMBL/GenBank/DDBJ databases">
        <authorList>
            <person name="Fiebig A."/>
            <person name="Goeker M."/>
            <person name="Klenk H.-P.P."/>
        </authorList>
    </citation>
    <scope>NUCLEOTIDE SEQUENCE [LARGE SCALE GENOMIC DNA]</scope>
    <source>
        <strain evidence="3">DSM 19469</strain>
    </source>
</reference>
<dbReference type="EMBL" id="CP004372">
    <property type="protein sequence ID" value="AHM03037.1"/>
    <property type="molecule type" value="Genomic_DNA"/>
</dbReference>
<dbReference type="KEGG" id="red:roselon_00597"/>
<evidence type="ECO:0000313" key="2">
    <source>
        <dbReference type="EMBL" id="AHM03037.1"/>
    </source>
</evidence>
<accession>W8RYV5</accession>
<dbReference type="AlphaFoldDB" id="W8RYV5"/>
<feature type="domain" description="Helix-turn-helix" evidence="1">
    <location>
        <begin position="23"/>
        <end position="79"/>
    </location>
</feature>
<proteinExistence type="predicted"/>
<protein>
    <recommendedName>
        <fullName evidence="1">Helix-turn-helix domain-containing protein</fullName>
    </recommendedName>
</protein>
<evidence type="ECO:0000259" key="1">
    <source>
        <dbReference type="Pfam" id="PF12728"/>
    </source>
</evidence>
<sequence>MSCEDNTKPAVPAVPSFAPGPDLLTPAEVATMTGHTLNTLAQYRSRRLKGWDALGPDFVKVGREAYYPRSSVEAYLTKRG</sequence>
<gene>
    <name evidence="2" type="ORF">roselon_00597</name>
</gene>
<dbReference type="Proteomes" id="UP000019593">
    <property type="component" value="Chromosome"/>
</dbReference>
<keyword evidence="3" id="KW-1185">Reference proteome</keyword>
<dbReference type="OrthoDB" id="6059216at2"/>
<dbReference type="HOGENOM" id="CLU_2587518_0_0_5"/>
<dbReference type="RefSeq" id="WP_025310929.1">
    <property type="nucleotide sequence ID" value="NZ_CP004372.1"/>
</dbReference>
<dbReference type="eggNOG" id="ENOG502ZNQC">
    <property type="taxonomic scope" value="Bacteria"/>
</dbReference>
<dbReference type="InterPro" id="IPR041657">
    <property type="entry name" value="HTH_17"/>
</dbReference>
<dbReference type="Pfam" id="PF12728">
    <property type="entry name" value="HTH_17"/>
    <property type="match status" value="1"/>
</dbReference>
<organism evidence="2 3">
    <name type="scientific">Roseicyclus elongatus DSM 19469</name>
    <dbReference type="NCBI Taxonomy" id="1294273"/>
    <lineage>
        <taxon>Bacteria</taxon>
        <taxon>Pseudomonadati</taxon>
        <taxon>Pseudomonadota</taxon>
        <taxon>Alphaproteobacteria</taxon>
        <taxon>Rhodobacterales</taxon>
        <taxon>Roseobacteraceae</taxon>
        <taxon>Roseicyclus</taxon>
    </lineage>
</organism>